<dbReference type="Proteomes" id="UP000747110">
    <property type="component" value="Unassembled WGS sequence"/>
</dbReference>
<comment type="subcellular location">
    <subcellularLocation>
        <location evidence="1">Cytoplasm</location>
        <location evidence="1">Cytoskeleton</location>
        <location evidence="1">Cilium axoneme</location>
    </subcellularLocation>
</comment>
<name>A0A8J4GWY2_9CHLO</name>
<dbReference type="OrthoDB" id="1728874at2759"/>
<dbReference type="AlphaFoldDB" id="A0A8J4GWY2"/>
<evidence type="ECO:0000313" key="3">
    <source>
        <dbReference type="Proteomes" id="UP000747110"/>
    </source>
</evidence>
<dbReference type="InterPro" id="IPR050715">
    <property type="entry name" value="LRR-SigEffector_domain"/>
</dbReference>
<evidence type="ECO:0000256" key="1">
    <source>
        <dbReference type="ARBA" id="ARBA00004430"/>
    </source>
</evidence>
<keyword evidence="3" id="KW-1185">Reference proteome</keyword>
<dbReference type="InterPro" id="IPR032675">
    <property type="entry name" value="LRR_dom_sf"/>
</dbReference>
<dbReference type="SUPFAM" id="SSF52047">
    <property type="entry name" value="RNI-like"/>
    <property type="match status" value="1"/>
</dbReference>
<comment type="caution">
    <text evidence="2">The sequence shown here is derived from an EMBL/GenBank/DDBJ whole genome shotgun (WGS) entry which is preliminary data.</text>
</comment>
<dbReference type="EMBL" id="BNCP01000074">
    <property type="protein sequence ID" value="GIL92271.1"/>
    <property type="molecule type" value="Genomic_DNA"/>
</dbReference>
<dbReference type="PROSITE" id="PS51450">
    <property type="entry name" value="LRR"/>
    <property type="match status" value="1"/>
</dbReference>
<dbReference type="InterPro" id="IPR001611">
    <property type="entry name" value="Leu-rich_rpt"/>
</dbReference>
<dbReference type="PANTHER" id="PTHR45752">
    <property type="entry name" value="LEUCINE-RICH REPEAT-CONTAINING"/>
    <property type="match status" value="1"/>
</dbReference>
<protein>
    <submittedName>
        <fullName evidence="2">Uncharacterized protein</fullName>
    </submittedName>
</protein>
<organism evidence="2 3">
    <name type="scientific">Volvox reticuliferus</name>
    <dbReference type="NCBI Taxonomy" id="1737510"/>
    <lineage>
        <taxon>Eukaryota</taxon>
        <taxon>Viridiplantae</taxon>
        <taxon>Chlorophyta</taxon>
        <taxon>core chlorophytes</taxon>
        <taxon>Chlorophyceae</taxon>
        <taxon>CS clade</taxon>
        <taxon>Chlamydomonadales</taxon>
        <taxon>Volvocaceae</taxon>
        <taxon>Volvox</taxon>
    </lineage>
</organism>
<accession>A0A8J4GWY2</accession>
<dbReference type="GO" id="GO:0005930">
    <property type="term" value="C:axoneme"/>
    <property type="evidence" value="ECO:0007669"/>
    <property type="project" value="UniProtKB-SubCell"/>
</dbReference>
<dbReference type="Pfam" id="PF00560">
    <property type="entry name" value="LRR_1"/>
    <property type="match status" value="1"/>
</dbReference>
<dbReference type="PANTHER" id="PTHR45752:SF187">
    <property type="entry name" value="LEUCINE-RICH REPEAT AND IQ DOMAIN-CONTAINING PROTEIN 4"/>
    <property type="match status" value="1"/>
</dbReference>
<evidence type="ECO:0000313" key="2">
    <source>
        <dbReference type="EMBL" id="GIL92271.1"/>
    </source>
</evidence>
<sequence length="467" mass="52264">MQSADAGPSSPVGSLLDALPDEILIQIFGQLVVVGSTWEEDDPLGLLRLPYRQCNIELMPSTGLRGYPFLAQVCRKWKRLLATTMAKQLIWRRLCIDLGHELVTSIHAPLRWSNQRPSNEEYKLAMRKTRVSAIKVLRFLGDVAPHVRTLSLANTGEYDGEDGLYVSLQGKHNFGPTHLGFALALLRNTLTELTLYRCDGLVSWGNGFWTLLTQLPALRVLAVEGLRDVSPEVEVQVLGELRQLEALVLTGDESWVQGGAIIQFGLDDIPTTWSQLAALTRLVLRGHLFLYDLPGWLTALGALRHLDLSGCENMKVGNVTQLTSLHVLVLQSMYMGHEVPSPADAASAAQSDHRHARHVLPDLQPLAPCLRSLSLSNNRFTQLPDWLHRLTRLEHLDVAYNRDLHVRAPLTALASLPYIRLLDFRAVHVSNDKDFWCEAKCTTMQHLSKLAKALKRRSPQPRLLLDI</sequence>
<proteinExistence type="predicted"/>
<gene>
    <name evidence="2" type="ORF">Vretifemale_19819</name>
</gene>
<reference evidence="2" key="1">
    <citation type="journal article" date="2021" name="Proc. Natl. Acad. Sci. U.S.A.">
        <title>Three genomes in the algal genus Volvox reveal the fate of a haploid sex-determining region after a transition to homothallism.</title>
        <authorList>
            <person name="Yamamoto K."/>
            <person name="Hamaji T."/>
            <person name="Kawai-Toyooka H."/>
            <person name="Matsuzaki R."/>
            <person name="Takahashi F."/>
            <person name="Nishimura Y."/>
            <person name="Kawachi M."/>
            <person name="Noguchi H."/>
            <person name="Minakuchi Y."/>
            <person name="Umen J.G."/>
            <person name="Toyoda A."/>
            <person name="Nozaki H."/>
        </authorList>
    </citation>
    <scope>NUCLEOTIDE SEQUENCE</scope>
    <source>
        <strain evidence="2">NIES-3786</strain>
    </source>
</reference>
<dbReference type="Gene3D" id="3.80.10.10">
    <property type="entry name" value="Ribonuclease Inhibitor"/>
    <property type="match status" value="2"/>
</dbReference>